<protein>
    <submittedName>
        <fullName evidence="3">Polysaccharide deacetylase family protein</fullName>
    </submittedName>
</protein>
<dbReference type="EMBL" id="CP158299">
    <property type="protein sequence ID" value="XBV86798.1"/>
    <property type="molecule type" value="Genomic_DNA"/>
</dbReference>
<keyword evidence="1" id="KW-0472">Membrane</keyword>
<dbReference type="CDD" id="cd10959">
    <property type="entry name" value="CE4_NodB_like_3"/>
    <property type="match status" value="1"/>
</dbReference>
<gene>
    <name evidence="3" type="ORF">ABOD76_10940</name>
</gene>
<dbReference type="InterPro" id="IPR011330">
    <property type="entry name" value="Glyco_hydro/deAcase_b/a-brl"/>
</dbReference>
<dbReference type="InterPro" id="IPR002509">
    <property type="entry name" value="NODB_dom"/>
</dbReference>
<organism evidence="3">
    <name type="scientific">Deinococcus sonorensis KR-87</name>
    <dbReference type="NCBI Taxonomy" id="694439"/>
    <lineage>
        <taxon>Bacteria</taxon>
        <taxon>Thermotogati</taxon>
        <taxon>Deinococcota</taxon>
        <taxon>Deinococci</taxon>
        <taxon>Deinococcales</taxon>
        <taxon>Deinococcaceae</taxon>
        <taxon>Deinococcus</taxon>
    </lineage>
</organism>
<dbReference type="RefSeq" id="WP_350244879.1">
    <property type="nucleotide sequence ID" value="NZ_CP158299.1"/>
</dbReference>
<dbReference type="Gene3D" id="3.20.20.370">
    <property type="entry name" value="Glycoside hydrolase/deacetylase"/>
    <property type="match status" value="1"/>
</dbReference>
<feature type="domain" description="NodB homology" evidence="2">
    <location>
        <begin position="40"/>
        <end position="221"/>
    </location>
</feature>
<dbReference type="PANTHER" id="PTHR10587">
    <property type="entry name" value="GLYCOSYL TRANSFERASE-RELATED"/>
    <property type="match status" value="1"/>
</dbReference>
<proteinExistence type="predicted"/>
<evidence type="ECO:0000259" key="2">
    <source>
        <dbReference type="PROSITE" id="PS51677"/>
    </source>
</evidence>
<evidence type="ECO:0000313" key="3">
    <source>
        <dbReference type="EMBL" id="XBV86798.1"/>
    </source>
</evidence>
<dbReference type="SUPFAM" id="SSF88713">
    <property type="entry name" value="Glycoside hydrolase/deacetylase"/>
    <property type="match status" value="1"/>
</dbReference>
<dbReference type="AlphaFoldDB" id="A0AAU7UEI8"/>
<dbReference type="KEGG" id="dsc:ABOD76_10940"/>
<dbReference type="InterPro" id="IPR050248">
    <property type="entry name" value="Polysacc_deacetylase_ArnD"/>
</dbReference>
<reference evidence="3" key="1">
    <citation type="submission" date="2024-06" db="EMBL/GenBank/DDBJ databases">
        <title>Draft Genome Sequence of Deinococcus sonorensis Type Strain KR-87, a Biofilm Producing Representative of the Genus Deinococcus.</title>
        <authorList>
            <person name="Boren L.S."/>
            <person name="Grosso R.A."/>
            <person name="Hugenberg-Cox A.N."/>
            <person name="Hill J.T.E."/>
            <person name="Albert C.M."/>
            <person name="Tuohy J.M."/>
        </authorList>
    </citation>
    <scope>NUCLEOTIDE SEQUENCE</scope>
    <source>
        <strain evidence="3">KR-87</strain>
    </source>
</reference>
<sequence>MRRRVVGLGVLGAAVYVLLPYLLVQRLGLGLIREGRQRRRELALTFDDGPDPLSTPQVLDALKAAGARATFFVLLPRARAHPELLERIRQEGHQLEPHATLHRHAWLRTPWGAFLEPQRAARQLQQLTGQPPTVYRPPHGAYTLATVLGLRRARLPGAHWSVEGRDWHPASTPDGVRARLLRLIHPGAVVVLHDAGPGARVTLPMLPGLLARLTDRGYRLVPLSVLEGATPLTPAGLPRRLIRLLDRLYDRLGRVRRVADRHDTLVRAALVPFPLPDVALPDGGVLRRGDPVIEFHVNNPLMVDLGVRQTMRQAPQDLRWLAHDLLQDPEWRSARAVFCISALSPLLAQLGFATLPLPPGSERRLSRWAAVLRRAYGSPVLRTPQPRVSLLSLPAFLERYGDPPA</sequence>
<accession>A0AAU7UEI8</accession>
<dbReference type="Pfam" id="PF01522">
    <property type="entry name" value="Polysacc_deac_1"/>
    <property type="match status" value="1"/>
</dbReference>
<dbReference type="InterPro" id="IPR054467">
    <property type="entry name" value="YkoP-like_dom"/>
</dbReference>
<dbReference type="GO" id="GO:0016810">
    <property type="term" value="F:hydrolase activity, acting on carbon-nitrogen (but not peptide) bonds"/>
    <property type="evidence" value="ECO:0007669"/>
    <property type="project" value="InterPro"/>
</dbReference>
<keyword evidence="1" id="KW-1133">Transmembrane helix</keyword>
<keyword evidence="1" id="KW-0812">Transmembrane</keyword>
<dbReference type="PROSITE" id="PS51677">
    <property type="entry name" value="NODB"/>
    <property type="match status" value="1"/>
</dbReference>
<dbReference type="PANTHER" id="PTHR10587:SF137">
    <property type="entry name" value="4-DEOXY-4-FORMAMIDO-L-ARABINOSE-PHOSPHOUNDECAPRENOL DEFORMYLASE ARND-RELATED"/>
    <property type="match status" value="1"/>
</dbReference>
<dbReference type="GO" id="GO:0005975">
    <property type="term" value="P:carbohydrate metabolic process"/>
    <property type="evidence" value="ECO:0007669"/>
    <property type="project" value="InterPro"/>
</dbReference>
<feature type="transmembrane region" description="Helical" evidence="1">
    <location>
        <begin position="6"/>
        <end position="24"/>
    </location>
</feature>
<name>A0AAU7UEI8_9DEIO</name>
<evidence type="ECO:0000256" key="1">
    <source>
        <dbReference type="SAM" id="Phobius"/>
    </source>
</evidence>
<dbReference type="Pfam" id="PF22790">
    <property type="entry name" value="YkoP"/>
    <property type="match status" value="1"/>
</dbReference>